<protein>
    <submittedName>
        <fullName evidence="2">Uncharacterized protein</fullName>
    </submittedName>
</protein>
<proteinExistence type="predicted"/>
<feature type="region of interest" description="Disordered" evidence="1">
    <location>
        <begin position="1"/>
        <end position="26"/>
    </location>
</feature>
<dbReference type="AlphaFoldDB" id="A0A1V3WB65"/>
<dbReference type="Proteomes" id="UP000189229">
    <property type="component" value="Unassembled WGS sequence"/>
</dbReference>
<dbReference type="EMBL" id="MVBN01000003">
    <property type="protein sequence ID" value="OOK77081.1"/>
    <property type="molecule type" value="Genomic_DNA"/>
</dbReference>
<evidence type="ECO:0000313" key="3">
    <source>
        <dbReference type="EMBL" id="OOK77081.1"/>
    </source>
</evidence>
<evidence type="ECO:0000313" key="4">
    <source>
        <dbReference type="Proteomes" id="UP000188532"/>
    </source>
</evidence>
<sequence>MQGLQSVTTGQSPCRNRRAVTASAPGCVVQAETPQVQPVDSQQQA</sequence>
<dbReference type="EMBL" id="MVBM01000013">
    <property type="protein sequence ID" value="OOK64219.1"/>
    <property type="molecule type" value="Genomic_DNA"/>
</dbReference>
<organism evidence="2 5">
    <name type="scientific">Mycobacterium kansasii</name>
    <dbReference type="NCBI Taxonomy" id="1768"/>
    <lineage>
        <taxon>Bacteria</taxon>
        <taxon>Bacillati</taxon>
        <taxon>Actinomycetota</taxon>
        <taxon>Actinomycetes</taxon>
        <taxon>Mycobacteriales</taxon>
        <taxon>Mycobacteriaceae</taxon>
        <taxon>Mycobacterium</taxon>
    </lineage>
</organism>
<comment type="caution">
    <text evidence="2">The sequence shown here is derived from an EMBL/GenBank/DDBJ whole genome shotgun (WGS) entry which is preliminary data.</text>
</comment>
<evidence type="ECO:0000256" key="1">
    <source>
        <dbReference type="SAM" id="MobiDB-lite"/>
    </source>
</evidence>
<accession>A0A1V3WB65</accession>
<feature type="compositionally biased region" description="Polar residues" evidence="1">
    <location>
        <begin position="1"/>
        <end position="14"/>
    </location>
</feature>
<name>A0A1V3WB65_MYCKA</name>
<evidence type="ECO:0000313" key="5">
    <source>
        <dbReference type="Proteomes" id="UP000189229"/>
    </source>
</evidence>
<dbReference type="Proteomes" id="UP000188532">
    <property type="component" value="Unassembled WGS sequence"/>
</dbReference>
<evidence type="ECO:0000313" key="2">
    <source>
        <dbReference type="EMBL" id="OOK64219.1"/>
    </source>
</evidence>
<gene>
    <name evidence="3" type="ORF">BZL29_3538</name>
    <name evidence="2" type="ORF">BZL30_9212</name>
</gene>
<reference evidence="4 5" key="1">
    <citation type="submission" date="2017-02" db="EMBL/GenBank/DDBJ databases">
        <title>Complete genome sequences of Mycobacterium kansasii strains isolated from rhesus macaques.</title>
        <authorList>
            <person name="Panda A."/>
            <person name="Nagaraj S."/>
            <person name="Zhao X."/>
            <person name="Tettelin H."/>
            <person name="Detolla L.J."/>
        </authorList>
    </citation>
    <scope>NUCLEOTIDE SEQUENCE [LARGE SCALE GENOMIC DNA]</scope>
    <source>
        <strain evidence="3 4">11-3469</strain>
        <strain evidence="2 5">11-3813</strain>
    </source>
</reference>